<evidence type="ECO:0000313" key="2">
    <source>
        <dbReference type="Proteomes" id="UP001321498"/>
    </source>
</evidence>
<dbReference type="RefSeq" id="WP_286276533.1">
    <property type="nucleotide sequence ID" value="NZ_AP027731.1"/>
</dbReference>
<gene>
    <name evidence="1" type="ORF">GCM10025866_23870</name>
</gene>
<accession>A0ABM8GDX1</accession>
<keyword evidence="2" id="KW-1185">Reference proteome</keyword>
<proteinExistence type="predicted"/>
<dbReference type="Proteomes" id="UP001321498">
    <property type="component" value="Chromosome"/>
</dbReference>
<protein>
    <submittedName>
        <fullName evidence="1">Uncharacterized protein</fullName>
    </submittedName>
</protein>
<reference evidence="2" key="1">
    <citation type="journal article" date="2019" name="Int. J. Syst. Evol. Microbiol.">
        <title>The Global Catalogue of Microorganisms (GCM) 10K type strain sequencing project: providing services to taxonomists for standard genome sequencing and annotation.</title>
        <authorList>
            <consortium name="The Broad Institute Genomics Platform"/>
            <consortium name="The Broad Institute Genome Sequencing Center for Infectious Disease"/>
            <person name="Wu L."/>
            <person name="Ma J."/>
        </authorList>
    </citation>
    <scope>NUCLEOTIDE SEQUENCE [LARGE SCALE GENOMIC DNA]</scope>
    <source>
        <strain evidence="2">NBRC 108725</strain>
    </source>
</reference>
<sequence length="76" mass="8163">MSITLPVAARGTGIAFVQLNNGLWRITRSSGAVLGYVEQLPGERYGAKRLASSGRSFLPLGEFRSFGDAVDCLRFG</sequence>
<name>A0ABM8GDX1_9MICO</name>
<organism evidence="1 2">
    <name type="scientific">Naasia aerilata</name>
    <dbReference type="NCBI Taxonomy" id="1162966"/>
    <lineage>
        <taxon>Bacteria</taxon>
        <taxon>Bacillati</taxon>
        <taxon>Actinomycetota</taxon>
        <taxon>Actinomycetes</taxon>
        <taxon>Micrococcales</taxon>
        <taxon>Microbacteriaceae</taxon>
        <taxon>Naasia</taxon>
    </lineage>
</organism>
<evidence type="ECO:0000313" key="1">
    <source>
        <dbReference type="EMBL" id="BDZ46478.1"/>
    </source>
</evidence>
<dbReference type="EMBL" id="AP027731">
    <property type="protein sequence ID" value="BDZ46478.1"/>
    <property type="molecule type" value="Genomic_DNA"/>
</dbReference>